<dbReference type="Gene3D" id="3.10.20.30">
    <property type="match status" value="1"/>
</dbReference>
<dbReference type="AlphaFoldDB" id="A0A2W2H1E5"/>
<dbReference type="PROSITE" id="PS51085">
    <property type="entry name" value="2FE2S_FER_2"/>
    <property type="match status" value="1"/>
</dbReference>
<reference evidence="3 4" key="1">
    <citation type="submission" date="2018-01" db="EMBL/GenBank/DDBJ databases">
        <title>Draft genome sequence of Sphaerisporangium sp. 7K107.</title>
        <authorList>
            <person name="Sahin N."/>
            <person name="Saygin H."/>
            <person name="Ay H."/>
        </authorList>
    </citation>
    <scope>NUCLEOTIDE SEQUENCE [LARGE SCALE GENOMIC DNA]</scope>
    <source>
        <strain evidence="3 4">7K107</strain>
    </source>
</reference>
<accession>A0A2W2H1E5</accession>
<name>A0A2W2H1E5_9ACTN</name>
<evidence type="ECO:0000313" key="3">
    <source>
        <dbReference type="EMBL" id="PZG54431.1"/>
    </source>
</evidence>
<sequence length="120" mass="13045">MLAATEREARRRPDGSFHVERFQGAATDRGEAMGFDVVLHRQGRSVRVEPGQAIIEALEEAGVTVPSSCREGICGTCETDVLAGVPDHRDTLLSDAERAANTCMFVCVSRSLTERLVLDL</sequence>
<feature type="domain" description="2Fe-2S ferredoxin-type" evidence="2">
    <location>
        <begin position="35"/>
        <end position="120"/>
    </location>
</feature>
<evidence type="ECO:0000256" key="1">
    <source>
        <dbReference type="SAM" id="MobiDB-lite"/>
    </source>
</evidence>
<protein>
    <recommendedName>
        <fullName evidence="2">2Fe-2S ferredoxin-type domain-containing protein</fullName>
    </recommendedName>
</protein>
<comment type="caution">
    <text evidence="3">The sequence shown here is derived from an EMBL/GenBank/DDBJ whole genome shotgun (WGS) entry which is preliminary data.</text>
</comment>
<dbReference type="InterPro" id="IPR052353">
    <property type="entry name" value="Benzoxazolinone_Detox_Enz"/>
</dbReference>
<evidence type="ECO:0000313" key="4">
    <source>
        <dbReference type="Proteomes" id="UP000248544"/>
    </source>
</evidence>
<dbReference type="InterPro" id="IPR006058">
    <property type="entry name" value="2Fe2S_fd_BS"/>
</dbReference>
<dbReference type="InterPro" id="IPR012675">
    <property type="entry name" value="Beta-grasp_dom_sf"/>
</dbReference>
<dbReference type="GO" id="GO:0051537">
    <property type="term" value="F:2 iron, 2 sulfur cluster binding"/>
    <property type="evidence" value="ECO:0007669"/>
    <property type="project" value="InterPro"/>
</dbReference>
<evidence type="ECO:0000259" key="2">
    <source>
        <dbReference type="PROSITE" id="PS51085"/>
    </source>
</evidence>
<gene>
    <name evidence="3" type="ORF">C1I98_04030</name>
</gene>
<dbReference type="PANTHER" id="PTHR30212:SF2">
    <property type="entry name" value="PROTEIN YIIM"/>
    <property type="match status" value="1"/>
</dbReference>
<dbReference type="Proteomes" id="UP000248544">
    <property type="component" value="Unassembled WGS sequence"/>
</dbReference>
<dbReference type="InterPro" id="IPR036010">
    <property type="entry name" value="2Fe-2S_ferredoxin-like_sf"/>
</dbReference>
<dbReference type="PANTHER" id="PTHR30212">
    <property type="entry name" value="PROTEIN YIIM"/>
    <property type="match status" value="1"/>
</dbReference>
<proteinExistence type="predicted"/>
<dbReference type="InterPro" id="IPR001041">
    <property type="entry name" value="2Fe-2S_ferredoxin-type"/>
</dbReference>
<dbReference type="Pfam" id="PF00111">
    <property type="entry name" value="Fer2"/>
    <property type="match status" value="1"/>
</dbReference>
<dbReference type="CDD" id="cd00207">
    <property type="entry name" value="fer2"/>
    <property type="match status" value="1"/>
</dbReference>
<feature type="region of interest" description="Disordered" evidence="1">
    <location>
        <begin position="1"/>
        <end position="21"/>
    </location>
</feature>
<keyword evidence="4" id="KW-1185">Reference proteome</keyword>
<dbReference type="PROSITE" id="PS00197">
    <property type="entry name" value="2FE2S_FER_1"/>
    <property type="match status" value="1"/>
</dbReference>
<dbReference type="EMBL" id="POUA01000017">
    <property type="protein sequence ID" value="PZG54431.1"/>
    <property type="molecule type" value="Genomic_DNA"/>
</dbReference>
<dbReference type="SUPFAM" id="SSF54292">
    <property type="entry name" value="2Fe-2S ferredoxin-like"/>
    <property type="match status" value="1"/>
</dbReference>
<organism evidence="3 4">
    <name type="scientific">Spongiactinospora gelatinilytica</name>
    <dbReference type="NCBI Taxonomy" id="2666298"/>
    <lineage>
        <taxon>Bacteria</taxon>
        <taxon>Bacillati</taxon>
        <taxon>Actinomycetota</taxon>
        <taxon>Actinomycetes</taxon>
        <taxon>Streptosporangiales</taxon>
        <taxon>Streptosporangiaceae</taxon>
        <taxon>Spongiactinospora</taxon>
    </lineage>
</organism>